<sequence>MTDDKKQTPARPDNPKTAADPFGKPKKKPEGWTHSAMQEALREPHLDGNDDPVAEEELDAEKK</sequence>
<protein>
    <submittedName>
        <fullName evidence="2">Uncharacterized protein</fullName>
    </submittedName>
</protein>
<gene>
    <name evidence="2" type="ORF">DC366_00890</name>
</gene>
<dbReference type="EMBL" id="QCYH01000001">
    <property type="protein sequence ID" value="PVA11559.1"/>
    <property type="molecule type" value="Genomic_DNA"/>
</dbReference>
<feature type="compositionally biased region" description="Acidic residues" evidence="1">
    <location>
        <begin position="49"/>
        <end position="63"/>
    </location>
</feature>
<dbReference type="Proteomes" id="UP000244446">
    <property type="component" value="Unassembled WGS sequence"/>
</dbReference>
<comment type="caution">
    <text evidence="2">The sequence shown here is derived from an EMBL/GenBank/DDBJ whole genome shotgun (WGS) entry which is preliminary data.</text>
</comment>
<accession>A0A2T7GAX3</accession>
<dbReference type="AlphaFoldDB" id="A0A2T7GAX3"/>
<feature type="region of interest" description="Disordered" evidence="1">
    <location>
        <begin position="1"/>
        <end position="63"/>
    </location>
</feature>
<reference evidence="2 3" key="1">
    <citation type="submission" date="2018-04" db="EMBL/GenBank/DDBJ databases">
        <title>Pelagivirga bohaiensis gen. nov., sp. nov., a bacterium isolated from the Bohai Sea.</title>
        <authorList>
            <person name="Ji X."/>
        </authorList>
    </citation>
    <scope>NUCLEOTIDE SEQUENCE [LARGE SCALE GENOMIC DNA]</scope>
    <source>
        <strain evidence="2 3">BH-SD19</strain>
    </source>
</reference>
<proteinExistence type="predicted"/>
<evidence type="ECO:0000313" key="3">
    <source>
        <dbReference type="Proteomes" id="UP000244446"/>
    </source>
</evidence>
<name>A0A2T7GAX3_9RHOB</name>
<evidence type="ECO:0000313" key="2">
    <source>
        <dbReference type="EMBL" id="PVA11559.1"/>
    </source>
</evidence>
<dbReference type="RefSeq" id="WP_108690304.1">
    <property type="nucleotide sequence ID" value="NZ_QCYH01000001.1"/>
</dbReference>
<organism evidence="2 3">
    <name type="scientific">Pelagivirga sediminicola</name>
    <dbReference type="NCBI Taxonomy" id="2170575"/>
    <lineage>
        <taxon>Bacteria</taxon>
        <taxon>Pseudomonadati</taxon>
        <taxon>Pseudomonadota</taxon>
        <taxon>Alphaproteobacteria</taxon>
        <taxon>Rhodobacterales</taxon>
        <taxon>Paracoccaceae</taxon>
        <taxon>Pelagivirga</taxon>
    </lineage>
</organism>
<evidence type="ECO:0000256" key="1">
    <source>
        <dbReference type="SAM" id="MobiDB-lite"/>
    </source>
</evidence>
<keyword evidence="3" id="KW-1185">Reference proteome</keyword>